<dbReference type="PANTHER" id="PTHR46888">
    <property type="entry name" value="ZINC KNUCKLE DOMAINCONTAINING PROTEIN-RELATED"/>
    <property type="match status" value="1"/>
</dbReference>
<feature type="compositionally biased region" description="Basic and acidic residues" evidence="2">
    <location>
        <begin position="326"/>
        <end position="350"/>
    </location>
</feature>
<protein>
    <recommendedName>
        <fullName evidence="3">SCAN box domain-containing protein</fullName>
    </recommendedName>
</protein>
<feature type="region of interest" description="Disordered" evidence="2">
    <location>
        <begin position="39"/>
        <end position="76"/>
    </location>
</feature>
<dbReference type="PROSITE" id="PS50804">
    <property type="entry name" value="SCAN_BOX"/>
    <property type="match status" value="1"/>
</dbReference>
<reference evidence="4 5" key="1">
    <citation type="journal article" date="2012" name="Genome Biol.">
        <title>Sequencing three crocodilian genomes to illuminate the evolution of archosaurs and amniotes.</title>
        <authorList>
            <person name="St John J.A."/>
            <person name="Braun E.L."/>
            <person name="Isberg S.R."/>
            <person name="Miles L.G."/>
            <person name="Chong A.Y."/>
            <person name="Gongora J."/>
            <person name="Dalzell P."/>
            <person name="Moran C."/>
            <person name="Bed'hom B."/>
            <person name="Abzhanov A."/>
            <person name="Burgess S.C."/>
            <person name="Cooksey A.M."/>
            <person name="Castoe T.A."/>
            <person name="Crawford N.G."/>
            <person name="Densmore L.D."/>
            <person name="Drew J.C."/>
            <person name="Edwards S.V."/>
            <person name="Faircloth B.C."/>
            <person name="Fujita M.K."/>
            <person name="Greenwold M.J."/>
            <person name="Hoffmann F.G."/>
            <person name="Howard J.M."/>
            <person name="Iguchi T."/>
            <person name="Janes D.E."/>
            <person name="Khan S.Y."/>
            <person name="Kohno S."/>
            <person name="de Koning A.J."/>
            <person name="Lance S.L."/>
            <person name="McCarthy F.M."/>
            <person name="McCormack J.E."/>
            <person name="Merchant M.E."/>
            <person name="Peterson D.G."/>
            <person name="Pollock D.D."/>
            <person name="Pourmand N."/>
            <person name="Raney B.J."/>
            <person name="Roessler K.A."/>
            <person name="Sanford J.R."/>
            <person name="Sawyer R.H."/>
            <person name="Schmidt C.J."/>
            <person name="Triplett E.W."/>
            <person name="Tuberville T.D."/>
            <person name="Venegas-Anaya M."/>
            <person name="Howard J.T."/>
            <person name="Jarvis E.D."/>
            <person name="Guillette L.J.Jr."/>
            <person name="Glenn T.C."/>
            <person name="Green R.E."/>
            <person name="Ray D.A."/>
        </authorList>
    </citation>
    <scope>NUCLEOTIDE SEQUENCE [LARGE SCALE GENOMIC DNA]</scope>
    <source>
        <strain evidence="4">KSC_2009_1</strain>
    </source>
</reference>
<evidence type="ECO:0000256" key="2">
    <source>
        <dbReference type="SAM" id="MobiDB-lite"/>
    </source>
</evidence>
<evidence type="ECO:0000313" key="5">
    <source>
        <dbReference type="Proteomes" id="UP000050525"/>
    </source>
</evidence>
<sequence length="361" mass="41371">MADVYVQKTVPELKERGKERGLHVKKGLKKEELIKLLCDSDSATEPSSCTPTPESSPELHPHTRSLEPSEGSPPVEGRWRYQIQLEAEGQGSKRKYELELKRLEQEAQHQHEELELKRMEHEAREARLKREHELAVIQMQANANTAGAQPAQDASSRLNTPIFSRYKDGDDPEVFLSIFKNQACRWKLPKEEFMRHMVALVEGDMSVVLNSLPSESADNYDAFKNAVSSRFKLGPDYFQKKFRNIRPQPEQTMADFVALVWDALLKRADRAKAGNLEKVLYLMVLDQFYHCCLREIKTLVKDGAPKTIQEAAEIVDQLLLNREGPDKKPLYFRKEQKGSKEAPKRGEERARSRRGKKATSC</sequence>
<dbReference type="EMBL" id="AKHW03002195">
    <property type="protein sequence ID" value="KYO39439.1"/>
    <property type="molecule type" value="Genomic_DNA"/>
</dbReference>
<dbReference type="STRING" id="8496.A0A151NS44"/>
<evidence type="ECO:0000259" key="3">
    <source>
        <dbReference type="PROSITE" id="PS50804"/>
    </source>
</evidence>
<evidence type="ECO:0000256" key="1">
    <source>
        <dbReference type="SAM" id="Coils"/>
    </source>
</evidence>
<keyword evidence="1" id="KW-0175">Coiled coil</keyword>
<organism evidence="4 5">
    <name type="scientific">Alligator mississippiensis</name>
    <name type="common">American alligator</name>
    <dbReference type="NCBI Taxonomy" id="8496"/>
    <lineage>
        <taxon>Eukaryota</taxon>
        <taxon>Metazoa</taxon>
        <taxon>Chordata</taxon>
        <taxon>Craniata</taxon>
        <taxon>Vertebrata</taxon>
        <taxon>Euteleostomi</taxon>
        <taxon>Archelosauria</taxon>
        <taxon>Archosauria</taxon>
        <taxon>Crocodylia</taxon>
        <taxon>Alligatoridae</taxon>
        <taxon>Alligatorinae</taxon>
        <taxon>Alligator</taxon>
    </lineage>
</organism>
<comment type="caution">
    <text evidence="4">The sequence shown here is derived from an EMBL/GenBank/DDBJ whole genome shotgun (WGS) entry which is preliminary data.</text>
</comment>
<feature type="region of interest" description="Disordered" evidence="2">
    <location>
        <begin position="326"/>
        <end position="361"/>
    </location>
</feature>
<feature type="compositionally biased region" description="Basic and acidic residues" evidence="2">
    <location>
        <begin position="57"/>
        <end position="67"/>
    </location>
</feature>
<dbReference type="InterPro" id="IPR003309">
    <property type="entry name" value="SCAN_dom"/>
</dbReference>
<accession>A0A151NS44</accession>
<feature type="coiled-coil region" evidence="1">
    <location>
        <begin position="86"/>
        <end position="131"/>
    </location>
</feature>
<feature type="compositionally biased region" description="Low complexity" evidence="2">
    <location>
        <begin position="44"/>
        <end position="56"/>
    </location>
</feature>
<proteinExistence type="predicted"/>
<dbReference type="Gene3D" id="1.10.720.30">
    <property type="entry name" value="SAP domain"/>
    <property type="match status" value="1"/>
</dbReference>
<dbReference type="Pfam" id="PF02023">
    <property type="entry name" value="SCAN"/>
    <property type="match status" value="1"/>
</dbReference>
<dbReference type="InterPro" id="IPR036361">
    <property type="entry name" value="SAP_dom_sf"/>
</dbReference>
<gene>
    <name evidence="4" type="ORF">Y1Q_0021089</name>
</gene>
<feature type="domain" description="SCAN box" evidence="3">
    <location>
        <begin position="270"/>
        <end position="318"/>
    </location>
</feature>
<dbReference type="Proteomes" id="UP000050525">
    <property type="component" value="Unassembled WGS sequence"/>
</dbReference>
<evidence type="ECO:0000313" key="4">
    <source>
        <dbReference type="EMBL" id="KYO39439.1"/>
    </source>
</evidence>
<dbReference type="AlphaFoldDB" id="A0A151NS44"/>
<feature type="compositionally biased region" description="Basic residues" evidence="2">
    <location>
        <begin position="351"/>
        <end position="361"/>
    </location>
</feature>
<keyword evidence="5" id="KW-1185">Reference proteome</keyword>
<dbReference type="SUPFAM" id="SSF47353">
    <property type="entry name" value="Retrovirus capsid dimerization domain-like"/>
    <property type="match status" value="1"/>
</dbReference>
<name>A0A151NS44_ALLMI</name>
<dbReference type="PANTHER" id="PTHR46888:SF1">
    <property type="entry name" value="RIBONUCLEASE H"/>
    <property type="match status" value="1"/>
</dbReference>
<dbReference type="Gene3D" id="1.10.4020.10">
    <property type="entry name" value="DNA breaking-rejoining enzymes"/>
    <property type="match status" value="1"/>
</dbReference>
<dbReference type="InterPro" id="IPR038269">
    <property type="entry name" value="SCAN_sf"/>
</dbReference>